<dbReference type="Pfam" id="PF17789">
    <property type="entry name" value="MG4"/>
    <property type="match status" value="1"/>
</dbReference>
<dbReference type="InterPro" id="IPR013783">
    <property type="entry name" value="Ig-like_fold"/>
</dbReference>
<evidence type="ECO:0000256" key="1">
    <source>
        <dbReference type="ARBA" id="ARBA00004613"/>
    </source>
</evidence>
<dbReference type="InterPro" id="IPR050473">
    <property type="entry name" value="A2M/Complement_sys"/>
</dbReference>
<evidence type="ECO:0000259" key="7">
    <source>
        <dbReference type="PROSITE" id="PS01178"/>
    </source>
</evidence>
<keyword evidence="10" id="KW-1185">Reference proteome</keyword>
<dbReference type="Pfam" id="PF00207">
    <property type="entry name" value="A2M"/>
    <property type="match status" value="1"/>
</dbReference>
<dbReference type="Pfam" id="PF07677">
    <property type="entry name" value="A2M_recep"/>
    <property type="match status" value="1"/>
</dbReference>
<dbReference type="EMBL" id="WNYA01000004">
    <property type="protein sequence ID" value="KAG8573863.1"/>
    <property type="molecule type" value="Genomic_DNA"/>
</dbReference>
<reference evidence="9" key="1">
    <citation type="thesis" date="2020" institute="ProQuest LLC" country="789 East Eisenhower Parkway, Ann Arbor, MI, USA">
        <title>Comparative Genomics and Chromosome Evolution.</title>
        <authorList>
            <person name="Mudd A.B."/>
        </authorList>
    </citation>
    <scope>NUCLEOTIDE SEQUENCE</scope>
    <source>
        <strain evidence="9">237g6f4</strain>
        <tissue evidence="9">Blood</tissue>
    </source>
</reference>
<dbReference type="PROSITE" id="PS00477">
    <property type="entry name" value="ALPHA_2_MACROGLOBULIN"/>
    <property type="match status" value="1"/>
</dbReference>
<dbReference type="InterPro" id="IPR008930">
    <property type="entry name" value="Terpenoid_cyclase/PrenylTrfase"/>
</dbReference>
<dbReference type="Pfam" id="PF01835">
    <property type="entry name" value="MG2"/>
    <property type="match status" value="1"/>
</dbReference>
<accession>A0AAV7BNP3</accession>
<comment type="subcellular location">
    <subcellularLocation>
        <location evidence="1">Secreted</location>
    </subcellularLocation>
</comment>
<proteinExistence type="predicted"/>
<dbReference type="InterPro" id="IPR001134">
    <property type="entry name" value="Netrin_domain"/>
</dbReference>
<evidence type="ECO:0000313" key="10">
    <source>
        <dbReference type="Proteomes" id="UP000824782"/>
    </source>
</evidence>
<dbReference type="Proteomes" id="UP000824782">
    <property type="component" value="Unassembled WGS sequence"/>
</dbReference>
<feature type="domain" description="Anaphylatoxin-like" evidence="7">
    <location>
        <begin position="676"/>
        <end position="711"/>
    </location>
</feature>
<dbReference type="Pfam" id="PF07678">
    <property type="entry name" value="TED_complement"/>
    <property type="match status" value="1"/>
</dbReference>
<dbReference type="InterPro" id="IPR036595">
    <property type="entry name" value="A-macroglobulin_rcpt-bd_sf"/>
</dbReference>
<keyword evidence="5" id="KW-1015">Disulfide bond</keyword>
<gene>
    <name evidence="9" type="ORF">GDO81_008890</name>
</gene>
<evidence type="ECO:0008006" key="11">
    <source>
        <dbReference type="Google" id="ProtNLM"/>
    </source>
</evidence>
<keyword evidence="2" id="KW-0964">Secreted</keyword>
<dbReference type="PROSITE" id="PS01177">
    <property type="entry name" value="ANAPHYLATOXIN_1"/>
    <property type="match status" value="1"/>
</dbReference>
<feature type="domain" description="NTR" evidence="8">
    <location>
        <begin position="1494"/>
        <end position="1643"/>
    </location>
</feature>
<organism evidence="9 10">
    <name type="scientific">Engystomops pustulosus</name>
    <name type="common">Tungara frog</name>
    <name type="synonym">Physalaemus pustulosus</name>
    <dbReference type="NCBI Taxonomy" id="76066"/>
    <lineage>
        <taxon>Eukaryota</taxon>
        <taxon>Metazoa</taxon>
        <taxon>Chordata</taxon>
        <taxon>Craniata</taxon>
        <taxon>Vertebrata</taxon>
        <taxon>Euteleostomi</taxon>
        <taxon>Amphibia</taxon>
        <taxon>Batrachia</taxon>
        <taxon>Anura</taxon>
        <taxon>Neobatrachia</taxon>
        <taxon>Hyloidea</taxon>
        <taxon>Leptodactylidae</taxon>
        <taxon>Leiuperinae</taxon>
        <taxon>Engystomops</taxon>
    </lineage>
</organism>
<feature type="chain" id="PRO_5043496309" description="Complement C3" evidence="6">
    <location>
        <begin position="20"/>
        <end position="1645"/>
    </location>
</feature>
<dbReference type="Pfam" id="PF01821">
    <property type="entry name" value="ANATO"/>
    <property type="match status" value="1"/>
</dbReference>
<dbReference type="GO" id="GO:0006954">
    <property type="term" value="P:inflammatory response"/>
    <property type="evidence" value="ECO:0007669"/>
    <property type="project" value="InterPro"/>
</dbReference>
<dbReference type="InterPro" id="IPR047565">
    <property type="entry name" value="Alpha-macroglob_thiol-ester_cl"/>
</dbReference>
<dbReference type="Gene3D" id="2.40.50.120">
    <property type="match status" value="1"/>
</dbReference>
<dbReference type="Gene3D" id="6.20.50.160">
    <property type="match status" value="1"/>
</dbReference>
<evidence type="ECO:0000313" key="9">
    <source>
        <dbReference type="EMBL" id="KAG8573863.1"/>
    </source>
</evidence>
<keyword evidence="3 6" id="KW-0732">Signal</keyword>
<name>A0AAV7BNP3_ENGPU</name>
<dbReference type="PROSITE" id="PS50189">
    <property type="entry name" value="NTR"/>
    <property type="match status" value="1"/>
</dbReference>
<comment type="caution">
    <text evidence="9">The sequence shown here is derived from an EMBL/GenBank/DDBJ whole genome shotgun (WGS) entry which is preliminary data.</text>
</comment>
<dbReference type="InterPro" id="IPR002890">
    <property type="entry name" value="MG2"/>
</dbReference>
<dbReference type="InterPro" id="IPR019742">
    <property type="entry name" value="MacrogloblnA2_CS"/>
</dbReference>
<dbReference type="InterPro" id="IPR018081">
    <property type="entry name" value="Anaphylatoxin_comp_syst"/>
</dbReference>
<dbReference type="SMART" id="SM01419">
    <property type="entry name" value="Thiol-ester_cl"/>
    <property type="match status" value="1"/>
</dbReference>
<dbReference type="InterPro" id="IPR048848">
    <property type="entry name" value="C3_CUB2"/>
</dbReference>
<dbReference type="InterPro" id="IPR040839">
    <property type="entry name" value="MG4"/>
</dbReference>
<feature type="signal peptide" evidence="6">
    <location>
        <begin position="1"/>
        <end position="19"/>
    </location>
</feature>
<dbReference type="SUPFAM" id="SSF50242">
    <property type="entry name" value="TIMP-like"/>
    <property type="match status" value="1"/>
</dbReference>
<sequence length="1645" mass="184587">MGCRILALVLLGFLGESYGQTRCVLIAPSVLRVDTDETIMVSIEGHTSSSVDITVQDFPEMRFMLARSQVSVSKDNNFLGKATIKIPSQNVNPNTKMKQFVTINARSSACSLEKHVLLSFHSGYIFIQTDKPIYTPASKLLYRIFPLNNKLESKKTKVKVEFQNPQGIIVKREDIYPSPNGFVSKSNDLSELESLGVWTLTARYEDSPENFTTNFEVKEYVLPSFEVTIKTLKNFMYLEDDVFSVTINAQYLYGKPVSGKAFVLFKLKRGNEEKSLTDSLRRIPISDGTGEVELLRKDLMKDFKNPNDLLQYRLHISVTVITDSGGDLVEAELGNIFIVKSPYKIVFTRTPKYFKPGMPFDLTVMVTNPDGSPAKNIPVVAEPGNVYSTTTQDGTARIILNTDTKTKTLDITVKTFVQRLESTRQASGKLSVSPYRDFNGQGNYLHISLPNDVLERGKQIFIHFITQNRNRGVQAQTLQLTYLVLSRGQIVTMGRQERGSGQSLVTVPLIITEELLPSFRIVAYYTVGDELVSDSLWVDVVDDCMGTLELKASKTTAVPGEKISLTLRADHKATVGLVAVDKAVHVLNNKYRMTQSKMWNTVEKSDIGCSPGSGADNMGVFYDAGLAVETNFGLRTKQRSDSSCVDGKIRRRRSNAELKEYKSMKASNYTDQEKKCCHDGMLASPMDHSCERRASLIQDGDKCVKAFLDCCKSIELKRKMEKELIDNDLDKSLNDKEYLEDAEIRIRSDFPESWLWNTVTMNKAPDADGISTEVLDNTFLKDSITTWEVLAISLSANKGICVAKPYEIQAVKDFFIDLKLPYSVARNEQVEIRAILYNYKDMDLKVRISLSHNPHLCSLSTPTKKFTKVVTVKSHSSFSVPIVIVPLTVGKQSVEVMANVYGQFVGDGVRKLLRVVPEGVRKTETVTSVILDPEAKGGEHIVTIPTLLMKNRVPRSDVITKVLVQGSPISQLVENAINGSKLNHLIIVPVGCAEQNMAAMTPVVIATHYLDKSNQWDKIGLHRREEALRNIKSGYVNQIKYHRSDGSYGAFANSPSSTWLSAYVAKVFAMTSGLVDSVDRNILCGSIKWLILETQKPDGSFYDRAPISGQYISGGVYNSSDPDVALTAFVVIALQESKEICTGQVNNLQFSIDKAMKYLQDHYQSLVRPHTIAITSYALALAGKLGNTNKLLSAATDKSHWDEPGSQLISLEATSYALLTLLHRKSFDLVDPVVHWLTEQRFHGTISGSTQATIMLFQALAQYQAVMVKNKVLNIKVNFMLPGRSSSISYQFNTENALYARSEETAIHKDFVVRAHGKGQATLTVTAMYYEMVTVKEKECKNFDLSVTVKDEPYVKRPEGALGTVSITICFRHLKPVNATMSILDISMMTGFSPDIEDLKGLKNRVDRYISEFEINKGEFDKGTLIIYLDKVSHKEEECLRFNAHQYFNVGLIQPASVTIYDYYTPESRCTKFYHKREGDKMLGTLCQGDVCRCSEGNCLMAQQTGAQFTPMERFSKACEAKVDHVFKATLLEAQYGSDFDKYVMHITDIYKIGTDATAQGKRRNFISHRKCRETLKLKEGLDYLIYGKIKDLWHDGISYSYVIGSDTWIEWWPNERECQEPRYGTICEAFHEVAEHLQVFGCQD</sequence>
<dbReference type="Pfam" id="PF17791">
    <property type="entry name" value="MG3"/>
    <property type="match status" value="1"/>
</dbReference>
<dbReference type="InterPro" id="IPR018933">
    <property type="entry name" value="Netrin_module_non-TIMP"/>
</dbReference>
<dbReference type="SUPFAM" id="SSF47686">
    <property type="entry name" value="Anaphylotoxins (complement system)"/>
    <property type="match status" value="1"/>
</dbReference>
<keyword evidence="4" id="KW-0882">Thioester bond</keyword>
<dbReference type="FunFam" id="2.20.130.20:FF:000001">
    <property type="entry name" value="Complement C3"/>
    <property type="match status" value="1"/>
</dbReference>
<dbReference type="InterPro" id="IPR000020">
    <property type="entry name" value="Anaphylatoxin/fibulin"/>
</dbReference>
<dbReference type="GO" id="GO:0005615">
    <property type="term" value="C:extracellular space"/>
    <property type="evidence" value="ECO:0007669"/>
    <property type="project" value="InterPro"/>
</dbReference>
<evidence type="ECO:0000256" key="5">
    <source>
        <dbReference type="ARBA" id="ARBA00023157"/>
    </source>
</evidence>
<dbReference type="Gene3D" id="1.20.91.20">
    <property type="entry name" value="Anaphylotoxins (complement system)"/>
    <property type="match status" value="1"/>
</dbReference>
<dbReference type="FunFam" id="2.60.40.10:FF:000155">
    <property type="entry name" value="complement C3 isoform X1"/>
    <property type="match status" value="1"/>
</dbReference>
<dbReference type="Pfam" id="PF21308">
    <property type="entry name" value="C3_CUB2"/>
    <property type="match status" value="1"/>
</dbReference>
<dbReference type="CDD" id="cd02896">
    <property type="entry name" value="complement_C3_C4_C5"/>
    <property type="match status" value="1"/>
</dbReference>
<protein>
    <recommendedName>
        <fullName evidence="11">Complement C3</fullName>
    </recommendedName>
</protein>
<dbReference type="GO" id="GO:0004866">
    <property type="term" value="F:endopeptidase inhibitor activity"/>
    <property type="evidence" value="ECO:0007669"/>
    <property type="project" value="InterPro"/>
</dbReference>
<dbReference type="FunFam" id="2.40.50.120:FF:000013">
    <property type="entry name" value="Complement C3"/>
    <property type="match status" value="1"/>
</dbReference>
<dbReference type="PANTHER" id="PTHR11412:SF81">
    <property type="entry name" value="COMPLEMENT C3"/>
    <property type="match status" value="1"/>
</dbReference>
<dbReference type="Gene3D" id="1.50.10.20">
    <property type="match status" value="1"/>
</dbReference>
<dbReference type="InterPro" id="IPR001840">
    <property type="entry name" value="Anaphylatoxn_comp_syst_dom"/>
</dbReference>
<dbReference type="Gene3D" id="2.60.40.690">
    <property type="entry name" value="Alpha-macroglobulin, receptor-binding domain"/>
    <property type="match status" value="1"/>
</dbReference>
<dbReference type="SMART" id="SM01359">
    <property type="entry name" value="A2M_N_2"/>
    <property type="match status" value="1"/>
</dbReference>
<dbReference type="SUPFAM" id="SSF48239">
    <property type="entry name" value="Terpenoid cyclases/Protein prenyltransferases"/>
    <property type="match status" value="1"/>
</dbReference>
<dbReference type="InterPro" id="IPR001599">
    <property type="entry name" value="Macroglobln_a2"/>
</dbReference>
<evidence type="ECO:0000259" key="8">
    <source>
        <dbReference type="PROSITE" id="PS50189"/>
    </source>
</evidence>
<dbReference type="InterPro" id="IPR009048">
    <property type="entry name" value="A-macroglobulin_rcpt-bd"/>
</dbReference>
<dbReference type="Pfam" id="PF17790">
    <property type="entry name" value="MG1"/>
    <property type="match status" value="1"/>
</dbReference>
<dbReference type="Pfam" id="PF07703">
    <property type="entry name" value="A2M_BRD"/>
    <property type="match status" value="1"/>
</dbReference>
<evidence type="ECO:0000256" key="4">
    <source>
        <dbReference type="ARBA" id="ARBA00022966"/>
    </source>
</evidence>
<dbReference type="SMART" id="SM01360">
    <property type="entry name" value="A2M"/>
    <property type="match status" value="1"/>
</dbReference>
<evidence type="ECO:0000256" key="2">
    <source>
        <dbReference type="ARBA" id="ARBA00022525"/>
    </source>
</evidence>
<dbReference type="Gene3D" id="2.60.40.1930">
    <property type="match status" value="3"/>
</dbReference>
<dbReference type="InterPro" id="IPR041425">
    <property type="entry name" value="C3/4/5_MG1"/>
</dbReference>
<dbReference type="InterPro" id="IPR011625">
    <property type="entry name" value="A2M_N_BRD"/>
</dbReference>
<dbReference type="InterPro" id="IPR041555">
    <property type="entry name" value="MG3"/>
</dbReference>
<dbReference type="PANTHER" id="PTHR11412">
    <property type="entry name" value="MACROGLOBULIN / COMPLEMENT"/>
    <property type="match status" value="1"/>
</dbReference>
<evidence type="ECO:0000256" key="6">
    <source>
        <dbReference type="SAM" id="SignalP"/>
    </source>
</evidence>
<dbReference type="SMART" id="SM00104">
    <property type="entry name" value="ANATO"/>
    <property type="match status" value="1"/>
</dbReference>
<dbReference type="Gene3D" id="2.60.40.10">
    <property type="entry name" value="Immunoglobulins"/>
    <property type="match status" value="2"/>
</dbReference>
<dbReference type="Gene3D" id="2.60.120.1540">
    <property type="match status" value="1"/>
</dbReference>
<evidence type="ECO:0000256" key="3">
    <source>
        <dbReference type="ARBA" id="ARBA00022729"/>
    </source>
</evidence>
<dbReference type="Gene3D" id="2.60.40.1940">
    <property type="match status" value="1"/>
</dbReference>
<dbReference type="Gene3D" id="2.20.130.20">
    <property type="match status" value="1"/>
</dbReference>
<dbReference type="PRINTS" id="PR00004">
    <property type="entry name" value="ANAPHYLATOXN"/>
</dbReference>
<dbReference type="InterPro" id="IPR008993">
    <property type="entry name" value="TIMP-like_OB-fold"/>
</dbReference>
<dbReference type="SUPFAM" id="SSF49410">
    <property type="entry name" value="Alpha-macroglobulin receptor domain"/>
    <property type="match status" value="1"/>
</dbReference>
<dbReference type="Pfam" id="PF01759">
    <property type="entry name" value="NTR"/>
    <property type="match status" value="1"/>
</dbReference>
<dbReference type="CDD" id="cd00017">
    <property type="entry name" value="ANATO"/>
    <property type="match status" value="1"/>
</dbReference>
<dbReference type="InterPro" id="IPR011626">
    <property type="entry name" value="Alpha-macroglobulin_TED"/>
</dbReference>
<dbReference type="SMART" id="SM00643">
    <property type="entry name" value="C345C"/>
    <property type="match status" value="1"/>
</dbReference>
<dbReference type="FunFam" id="2.60.40.1940:FF:000001">
    <property type="entry name" value="Complement component C3"/>
    <property type="match status" value="1"/>
</dbReference>
<dbReference type="SMART" id="SM01361">
    <property type="entry name" value="A2M_recep"/>
    <property type="match status" value="1"/>
</dbReference>
<dbReference type="GO" id="GO:0006956">
    <property type="term" value="P:complement activation"/>
    <property type="evidence" value="ECO:0007669"/>
    <property type="project" value="InterPro"/>
</dbReference>
<dbReference type="PROSITE" id="PS01178">
    <property type="entry name" value="ANAPHYLATOXIN_2"/>
    <property type="match status" value="1"/>
</dbReference>